<dbReference type="Gene3D" id="2.60.200.30">
    <property type="entry name" value="Probable inorganic polyphosphate/atp-NAD kinase, domain 2"/>
    <property type="match status" value="1"/>
</dbReference>
<protein>
    <recommendedName>
        <fullName evidence="3">Inorganic polyphosphate/ATP-NAD kinase</fullName>
    </recommendedName>
</protein>
<dbReference type="EMBL" id="LCPF01000001">
    <property type="protein sequence ID" value="KKU91701.1"/>
    <property type="molecule type" value="Genomic_DNA"/>
</dbReference>
<organism evidence="1 2">
    <name type="scientific">Candidatus Jorgensenbacteria bacterium GW2011_GWA1_48_11</name>
    <dbReference type="NCBI Taxonomy" id="1618660"/>
    <lineage>
        <taxon>Bacteria</taxon>
        <taxon>Candidatus Joergenseniibacteriota</taxon>
    </lineage>
</organism>
<evidence type="ECO:0000313" key="2">
    <source>
        <dbReference type="Proteomes" id="UP000034956"/>
    </source>
</evidence>
<dbReference type="InterPro" id="IPR017437">
    <property type="entry name" value="ATP-NAD_kinase_PpnK-typ_C"/>
</dbReference>
<dbReference type="InterPro" id="IPR017438">
    <property type="entry name" value="ATP-NAD_kinase_N"/>
</dbReference>
<dbReference type="PANTHER" id="PTHR20275:SF43">
    <property type="entry name" value="BIFUNCTIONAL NADP PHOSPHATASE_NAD KINASE"/>
    <property type="match status" value="1"/>
</dbReference>
<sequence>MKVLIYGRKQNEAEPLAKKIGFDLVRQNPDFVLSYGGDGTLMKAEHSFPGVPKVILRGGSVGKKASYLSNEQVLALFKKGDYKIKEFLKLSVTAKNKEMTALNDVTVHNQDPRHAIRYRIWTDDNPIEHEIIGDGIVVATPFGSTGYYRSITGSFFDLGLGLAFNNSTEPVDHMILAESGEIKIRITRGPAAVYADNQEEYILLNDGEETIVKKSAGKAKILVFEQGP</sequence>
<name>A0A0G1UC21_9BACT</name>
<dbReference type="SUPFAM" id="SSF111331">
    <property type="entry name" value="NAD kinase/diacylglycerol kinase-like"/>
    <property type="match status" value="1"/>
</dbReference>
<dbReference type="GO" id="GO:0006741">
    <property type="term" value="P:NADP+ biosynthetic process"/>
    <property type="evidence" value="ECO:0007669"/>
    <property type="project" value="TreeGrafter"/>
</dbReference>
<comment type="caution">
    <text evidence="1">The sequence shown here is derived from an EMBL/GenBank/DDBJ whole genome shotgun (WGS) entry which is preliminary data.</text>
</comment>
<reference evidence="1 2" key="1">
    <citation type="journal article" date="2015" name="Nature">
        <title>rRNA introns, odd ribosomes, and small enigmatic genomes across a large radiation of phyla.</title>
        <authorList>
            <person name="Brown C.T."/>
            <person name="Hug L.A."/>
            <person name="Thomas B.C."/>
            <person name="Sharon I."/>
            <person name="Castelle C.J."/>
            <person name="Singh A."/>
            <person name="Wilkins M.J."/>
            <person name="Williams K.H."/>
            <person name="Banfield J.F."/>
        </authorList>
    </citation>
    <scope>NUCLEOTIDE SEQUENCE [LARGE SCALE GENOMIC DNA]</scope>
</reference>
<dbReference type="Gene3D" id="3.40.50.10330">
    <property type="entry name" value="Probable inorganic polyphosphate/atp-NAD kinase, domain 1"/>
    <property type="match status" value="1"/>
</dbReference>
<proteinExistence type="predicted"/>
<dbReference type="AlphaFoldDB" id="A0A0G1UC21"/>
<dbReference type="InterPro" id="IPR016064">
    <property type="entry name" value="NAD/diacylglycerol_kinase_sf"/>
</dbReference>
<evidence type="ECO:0000313" key="1">
    <source>
        <dbReference type="EMBL" id="KKU91701.1"/>
    </source>
</evidence>
<dbReference type="Proteomes" id="UP000034956">
    <property type="component" value="Unassembled WGS sequence"/>
</dbReference>
<dbReference type="GO" id="GO:0003951">
    <property type="term" value="F:NAD+ kinase activity"/>
    <property type="evidence" value="ECO:0007669"/>
    <property type="project" value="InterPro"/>
</dbReference>
<evidence type="ECO:0008006" key="3">
    <source>
        <dbReference type="Google" id="ProtNLM"/>
    </source>
</evidence>
<dbReference type="GO" id="GO:0019674">
    <property type="term" value="P:NAD+ metabolic process"/>
    <property type="evidence" value="ECO:0007669"/>
    <property type="project" value="InterPro"/>
</dbReference>
<dbReference type="Pfam" id="PF20143">
    <property type="entry name" value="NAD_kinase_C"/>
    <property type="match status" value="1"/>
</dbReference>
<gene>
    <name evidence="1" type="ORF">UY23_C0001G0307</name>
</gene>
<accession>A0A0G1UC21</accession>
<dbReference type="PANTHER" id="PTHR20275">
    <property type="entry name" value="NAD KINASE"/>
    <property type="match status" value="1"/>
</dbReference>